<dbReference type="Proteomes" id="UP000018780">
    <property type="component" value="Plasmid unnamed"/>
</dbReference>
<protein>
    <recommendedName>
        <fullName evidence="3">HTH DNA binding domain-containing protein</fullName>
    </recommendedName>
</protein>
<geneLocation type="plasmid" evidence="2">
    <name>1</name>
</geneLocation>
<dbReference type="RefSeq" id="WP_024092694.1">
    <property type="nucleotide sequence ID" value="NC_023146.1"/>
</dbReference>
<reference evidence="1 2" key="1">
    <citation type="submission" date="2013-09" db="EMBL/GenBank/DDBJ databases">
        <authorList>
            <consortium name="DOE Joint Genome Institute"/>
            <person name="Klenk H.-P."/>
            <person name="Huntemann M."/>
            <person name="Han J."/>
            <person name="Chen A."/>
            <person name="Kyrpides N."/>
            <person name="Mavromatis K."/>
            <person name="Markowitz V."/>
            <person name="Palaniappan K."/>
            <person name="Ivanova N."/>
            <person name="Schaumberg A."/>
            <person name="Pati A."/>
            <person name="Liolios K."/>
            <person name="Nordberg H.P."/>
            <person name="Cantor M.N."/>
            <person name="Hua S.X."/>
            <person name="Woyke T."/>
        </authorList>
    </citation>
    <scope>NUCLEOTIDE SEQUENCE [LARGE SCALE GENOMIC DNA]</scope>
    <source>
        <strain evidence="1 2">DSM 14336</strain>
        <plasmid evidence="2">1</plasmid>
    </source>
</reference>
<dbReference type="KEGG" id="lmd:METH_21475"/>
<dbReference type="PATRIC" id="fig|999552.6.peg.4242"/>
<dbReference type="HOGENOM" id="CLU_2465237_0_0_5"/>
<proteinExistence type="predicted"/>
<accession>V9VZN3</accession>
<organism evidence="1 2">
    <name type="scientific">Leisingera methylohalidivorans DSM 14336</name>
    <dbReference type="NCBI Taxonomy" id="999552"/>
    <lineage>
        <taxon>Bacteria</taxon>
        <taxon>Pseudomonadati</taxon>
        <taxon>Pseudomonadota</taxon>
        <taxon>Alphaproteobacteria</taxon>
        <taxon>Rhodobacterales</taxon>
        <taxon>Roseobacteraceae</taxon>
        <taxon>Leisingera</taxon>
    </lineage>
</organism>
<sequence>MRNLDQLDQWESEARGGIKLLSGRISPRLIEVCRSWPLMTVPLAEERTGVSRAAGQRNIAWFDAQGLVQEVTGPWRFRVWRASLNSEA</sequence>
<dbReference type="EMBL" id="CP006774">
    <property type="protein sequence ID" value="AHD03398.1"/>
    <property type="molecule type" value="Genomic_DNA"/>
</dbReference>
<dbReference type="OrthoDB" id="8455637at2"/>
<evidence type="ECO:0000313" key="2">
    <source>
        <dbReference type="Proteomes" id="UP000018780"/>
    </source>
</evidence>
<keyword evidence="2" id="KW-1185">Reference proteome</keyword>
<name>V9VZN3_9RHOB</name>
<gene>
    <name evidence="1" type="ORF">METH_21475</name>
</gene>
<keyword evidence="1" id="KW-0614">Plasmid</keyword>
<dbReference type="AlphaFoldDB" id="V9VZN3"/>
<evidence type="ECO:0000313" key="1">
    <source>
        <dbReference type="EMBL" id="AHD03398.1"/>
    </source>
</evidence>
<evidence type="ECO:0008006" key="3">
    <source>
        <dbReference type="Google" id="ProtNLM"/>
    </source>
</evidence>